<reference evidence="1" key="6">
    <citation type="journal article" date="2017" name="Nat. Commun.">
        <title>Evolutionary dynamics and genomic features of the Elizabethkingia anophelis 2015 to 2016 Wisconsin outbreak strain.</title>
        <authorList>
            <person name="Perrin A."/>
            <person name="Larsonneur E."/>
            <person name="Nicholson A.C."/>
            <person name="Edwards D.J."/>
            <person name="Gundlach K.M."/>
            <person name="Whitney A.M."/>
            <person name="Gulvik C.A."/>
            <person name="Bell M.E."/>
            <person name="Rendueles O."/>
            <person name="Cury J."/>
            <person name="Hugon P."/>
            <person name="Clermont D."/>
            <person name="Enouf V."/>
            <person name="Loparev V."/>
            <person name="Juieng P."/>
            <person name="Monson T."/>
            <person name="Warshauer D."/>
            <person name="Elbadawi L.I."/>
            <person name="Walters M.S."/>
            <person name="Crist M.B."/>
            <person name="Noble-Wang J."/>
            <person name="Borlaug G."/>
            <person name="Rocha E.P.C."/>
            <person name="Criscuolo A."/>
            <person name="Touchon M."/>
            <person name="Davis J.P."/>
            <person name="Holt K.E."/>
            <person name="McQuiston J.R."/>
            <person name="Brisse S."/>
        </authorList>
    </citation>
    <scope>NUCLEOTIDE SEQUENCE</scope>
</reference>
<reference evidence="1" key="7">
    <citation type="journal article" date="2017" name="Sci. Rep.">
        <title>Genomic features, phylogenetic relationships, and comparative genomics of Elizabethkingia anophelis strain EM361-97 isolated in Taiwan.</title>
        <authorList>
            <person name="Lin J.N."/>
            <person name="Lai C.H."/>
            <person name="Yang C.H."/>
            <person name="Huang Y.H."/>
            <person name="Lin H.H."/>
        </authorList>
    </citation>
    <scope>NUCLEOTIDE SEQUENCE</scope>
</reference>
<protein>
    <submittedName>
        <fullName evidence="1">Uncharacterized protein</fullName>
    </submittedName>
</protein>
<reference evidence="1" key="8">
    <citation type="journal article" date="2018" name="J. ISSAAS">
        <title>In Silico Identification of Three Types of Integrative and Conjugative Elements (ICEs) in Elizabethkingia anophelis Strains Isolated from Around the World.</title>
        <authorList>
            <person name="Xu J."/>
            <person name="Pei D."/>
            <person name="Nicholson A."/>
            <person name="Lan Y."/>
            <person name="Xia Q."/>
        </authorList>
    </citation>
    <scope>NUCLEOTIDE SEQUENCE</scope>
</reference>
<reference evidence="1" key="3">
    <citation type="journal article" date="2016" name="Genome Announc.">
        <title>Complete Genome Sequences of Four Strains from the 2015-2016 Elizabethkingia anophelis Outbreak.</title>
        <authorList>
            <person name="Nicholson A.C."/>
            <person name="Whitney A.M."/>
            <person name="Emery B.D."/>
            <person name="Bell M.E."/>
            <person name="Gartin J.T."/>
            <person name="Humrighouse B.W."/>
            <person name="Loparev V.N."/>
            <person name="Batra D."/>
            <person name="Sheth M."/>
            <person name="Rowe L.A."/>
            <person name="Juieng P."/>
            <person name="Knipe K."/>
            <person name="Gulvik C."/>
            <person name="McQuiston J.R."/>
        </authorList>
    </citation>
    <scope>NUCLEOTIDE SEQUENCE</scope>
</reference>
<reference evidence="1" key="1">
    <citation type="journal article" date="2014" name="Genome Biol. Evol.">
        <title>Comparative genomic analysis of malaria mosquito vector-associated novel pathogen Elizabethkingia anophelis.</title>
        <authorList>
            <person name="Teo J."/>
            <person name="Tan S.Y."/>
            <person name="Liu Y."/>
            <person name="Tay M."/>
            <person name="Ding Y."/>
            <person name="Li Y."/>
            <person name="Kjelleberg S."/>
            <person name="Givskov M."/>
            <person name="Lin R.T."/>
            <person name="Yang L."/>
        </authorList>
    </citation>
    <scope>NUCLEOTIDE SEQUENCE</scope>
</reference>
<reference evidence="1" key="2">
    <citation type="journal article" date="2014" name="PLoS ONE">
        <title>Insights from the genome annotation of Elizabethkingia anophelis from the malaria vector Anopheles gambiae.</title>
        <authorList>
            <person name="Kukutla P."/>
            <person name="Lindberg B.G."/>
            <person name="Pei D."/>
            <person name="Rayl M."/>
            <person name="Yu W."/>
            <person name="Steritz M."/>
            <person name="Faye I."/>
            <person name="Xu J."/>
        </authorList>
    </citation>
    <scope>NUCLEOTIDE SEQUENCE</scope>
</reference>
<dbReference type="EMBL" id="BK010590">
    <property type="protein sequence ID" value="DAC74495.1"/>
    <property type="molecule type" value="Genomic_DNA"/>
</dbReference>
<reference evidence="1" key="5">
    <citation type="journal article" date="2017" name="Genome Announc.">
        <title>Complete Circularized Genome Sequences of Four Strains of Elizabethkingia anophelis, Including Two Novel Strains Isolated from Wild-Caught Anopheles sinensis.</title>
        <authorList>
            <person name="Pei D."/>
            <person name="Nicholson A.C."/>
            <person name="Jiang J."/>
            <person name="Chen H."/>
            <person name="Whitney A.M."/>
            <person name="Villarma A."/>
            <person name="Bell M."/>
            <person name="Humrighouse B."/>
            <person name="Rowe L.A."/>
            <person name="Sheth M."/>
            <person name="Batra D."/>
            <person name="Juieng P."/>
            <person name="Loparev V.N."/>
            <person name="McQuiston J.R."/>
            <person name="Lan Y."/>
            <person name="Ma Y."/>
            <person name="Xu J."/>
        </authorList>
    </citation>
    <scope>NUCLEOTIDE SEQUENCE</scope>
</reference>
<dbReference type="AlphaFoldDB" id="A0A455ZCV6"/>
<organism evidence="1">
    <name type="scientific">Elizabethkingia anophelis</name>
    <dbReference type="NCBI Taxonomy" id="1117645"/>
    <lineage>
        <taxon>Bacteria</taxon>
        <taxon>Pseudomonadati</taxon>
        <taxon>Bacteroidota</taxon>
        <taxon>Flavobacteriia</taxon>
        <taxon>Flavobacteriales</taxon>
        <taxon>Weeksellaceae</taxon>
        <taxon>Elizabethkingia</taxon>
    </lineage>
</organism>
<proteinExistence type="predicted"/>
<sequence length="50" mass="5560">MRVAIDPYSKKQIDKSTAIIAVTGDNGEVSYFENKSNYSLYSKQNNGSIN</sequence>
<name>A0A455ZCV6_9FLAO</name>
<accession>A0A455ZCV6</accession>
<reference evidence="1" key="4">
    <citation type="journal article" date="2016" name="Sci. Rep.">
        <title>Genomic epidemiology and global diversity of the emerging bacterial pathogen Elizabethkingia anophelis.</title>
        <authorList>
            <person name="Breurec S."/>
            <person name="Criscuolo A."/>
            <person name="Diancourt L."/>
            <person name="Rendueles O."/>
            <person name="Vandenbogaert M."/>
            <person name="Passet V."/>
            <person name="Caro V."/>
            <person name="Rocha E.P."/>
            <person name="Touchon M."/>
            <person name="Brisse S."/>
        </authorList>
    </citation>
    <scope>NUCLEOTIDE SEQUENCE</scope>
</reference>
<evidence type="ECO:0000313" key="1">
    <source>
        <dbReference type="EMBL" id="DAC74495.1"/>
    </source>
</evidence>